<comment type="similarity">
    <text evidence="1">Belongs to the sulfatase family.</text>
</comment>
<evidence type="ECO:0000259" key="3">
    <source>
        <dbReference type="Pfam" id="PF16347"/>
    </source>
</evidence>
<evidence type="ECO:0000256" key="2">
    <source>
        <dbReference type="ARBA" id="ARBA00022801"/>
    </source>
</evidence>
<sequence length="495" mass="55975">MLSAGWAAAAPPNIVFIFSDDHAFQAVGAYGSNINQTPNIDRIANSGMRFDRCYVTNSICGPSRACILTGKYSHKNGFRTNNDRFDASQPTFAKQMQGAGYQTAMIGKWHLVSDPVGFDHWDILPGQGRYYSPEFITPAGRNVEQGYVTDVITDKALAWLKNDRQSDRPFVLMMQHKAPHRSWEPGPEHVGDGKGKTIPEPETLFDDYQNRSDAARTATMRISQNMNPASDLMVFTPDSPRGKKFFKLTPEGTQQAWSDAYSEENAAYMADPPVGDAKTRWNYQRYLRNYLACVARVDDSVGRVLDYLDQSGLAENTIVIYCSDQGFYLGEHGWYDKRFMYEQSLRTPLLVRWPGVVEPGSVCEQIASNVDLAETFLDAAGLPIPKDMQGRSLTPLLQGETPDDWRKTFYYHYYEGPPAVHTVEQHCGVTDGRYKLIHFYTIGQWELFDLQEDPNEIRSVYDDPAYAGHQERLKKELKRLQTELEVPAIAAAPLR</sequence>
<dbReference type="GO" id="GO:0004065">
    <property type="term" value="F:arylsulfatase activity"/>
    <property type="evidence" value="ECO:0007669"/>
    <property type="project" value="UniProtKB-EC"/>
</dbReference>
<dbReference type="Proteomes" id="UP000317429">
    <property type="component" value="Chromosome"/>
</dbReference>
<name>A0A518DC07_9BACT</name>
<dbReference type="SUPFAM" id="SSF53649">
    <property type="entry name" value="Alkaline phosphatase-like"/>
    <property type="match status" value="1"/>
</dbReference>
<reference evidence="4 5" key="1">
    <citation type="submission" date="2019-02" db="EMBL/GenBank/DDBJ databases">
        <title>Deep-cultivation of Planctomycetes and their phenomic and genomic characterization uncovers novel biology.</title>
        <authorList>
            <person name="Wiegand S."/>
            <person name="Jogler M."/>
            <person name="Boedeker C."/>
            <person name="Pinto D."/>
            <person name="Vollmers J."/>
            <person name="Rivas-Marin E."/>
            <person name="Kohn T."/>
            <person name="Peeters S.H."/>
            <person name="Heuer A."/>
            <person name="Rast P."/>
            <person name="Oberbeckmann S."/>
            <person name="Bunk B."/>
            <person name="Jeske O."/>
            <person name="Meyerdierks A."/>
            <person name="Storesund J.E."/>
            <person name="Kallscheuer N."/>
            <person name="Luecker S."/>
            <person name="Lage O.M."/>
            <person name="Pohl T."/>
            <person name="Merkel B.J."/>
            <person name="Hornburger P."/>
            <person name="Mueller R.-W."/>
            <person name="Bruemmer F."/>
            <person name="Labrenz M."/>
            <person name="Spormann A.M."/>
            <person name="Op den Camp H."/>
            <person name="Overmann J."/>
            <person name="Amann R."/>
            <person name="Jetten M.S.M."/>
            <person name="Mascher T."/>
            <person name="Medema M.H."/>
            <person name="Devos D.P."/>
            <person name="Kaster A.-K."/>
            <person name="Ovreas L."/>
            <person name="Rohde M."/>
            <person name="Galperin M.Y."/>
            <person name="Jogler C."/>
        </authorList>
    </citation>
    <scope>NUCLEOTIDE SEQUENCE [LARGE SCALE GENOMIC DNA]</scope>
    <source>
        <strain evidence="4 5">Pla175</strain>
    </source>
</reference>
<organism evidence="4 5">
    <name type="scientific">Pirellulimonas nuda</name>
    <dbReference type="NCBI Taxonomy" id="2528009"/>
    <lineage>
        <taxon>Bacteria</taxon>
        <taxon>Pseudomonadati</taxon>
        <taxon>Planctomycetota</taxon>
        <taxon>Planctomycetia</taxon>
        <taxon>Pirellulales</taxon>
        <taxon>Lacipirellulaceae</taxon>
        <taxon>Pirellulimonas</taxon>
    </lineage>
</organism>
<protein>
    <submittedName>
        <fullName evidence="4">Arylsulfatase</fullName>
        <ecNumber evidence="4">3.1.6.1</ecNumber>
    </submittedName>
</protein>
<gene>
    <name evidence="4" type="ORF">Pla175_24000</name>
</gene>
<accession>A0A518DC07</accession>
<dbReference type="PANTHER" id="PTHR43108">
    <property type="entry name" value="N-ACETYLGLUCOSAMINE-6-SULFATASE FAMILY MEMBER"/>
    <property type="match status" value="1"/>
</dbReference>
<dbReference type="OrthoDB" id="237120at2"/>
<keyword evidence="5" id="KW-1185">Reference proteome</keyword>
<dbReference type="Pfam" id="PF16347">
    <property type="entry name" value="SGSH_C"/>
    <property type="match status" value="1"/>
</dbReference>
<keyword evidence="2 4" id="KW-0378">Hydrolase</keyword>
<dbReference type="PROSITE" id="PS00149">
    <property type="entry name" value="SULFATASE_2"/>
    <property type="match status" value="1"/>
</dbReference>
<dbReference type="EC" id="3.1.6.1" evidence="4"/>
<dbReference type="KEGG" id="pnd:Pla175_24000"/>
<evidence type="ECO:0000313" key="5">
    <source>
        <dbReference type="Proteomes" id="UP000317429"/>
    </source>
</evidence>
<dbReference type="Gene3D" id="3.40.720.10">
    <property type="entry name" value="Alkaline Phosphatase, subunit A"/>
    <property type="match status" value="1"/>
</dbReference>
<dbReference type="InterPro" id="IPR024607">
    <property type="entry name" value="Sulfatase_CS"/>
</dbReference>
<dbReference type="CDD" id="cd16031">
    <property type="entry name" value="G6S_like"/>
    <property type="match status" value="1"/>
</dbReference>
<dbReference type="InterPro" id="IPR017850">
    <property type="entry name" value="Alkaline_phosphatase_core_sf"/>
</dbReference>
<evidence type="ECO:0000313" key="4">
    <source>
        <dbReference type="EMBL" id="QDU89015.1"/>
    </source>
</evidence>
<proteinExistence type="inferred from homology"/>
<dbReference type="PANTHER" id="PTHR43108:SF6">
    <property type="entry name" value="N-SULPHOGLUCOSAMINE SULPHOHYDROLASE"/>
    <property type="match status" value="1"/>
</dbReference>
<dbReference type="EMBL" id="CP036291">
    <property type="protein sequence ID" value="QDU89015.1"/>
    <property type="molecule type" value="Genomic_DNA"/>
</dbReference>
<feature type="domain" description="N-sulphoglucosamine sulphohydrolase C-terminal" evidence="3">
    <location>
        <begin position="330"/>
        <end position="482"/>
    </location>
</feature>
<dbReference type="AlphaFoldDB" id="A0A518DC07"/>
<dbReference type="PROSITE" id="PS00523">
    <property type="entry name" value="SULFATASE_1"/>
    <property type="match status" value="1"/>
</dbReference>
<dbReference type="InterPro" id="IPR032506">
    <property type="entry name" value="SGSH_C"/>
</dbReference>
<evidence type="ECO:0000256" key="1">
    <source>
        <dbReference type="ARBA" id="ARBA00008779"/>
    </source>
</evidence>